<dbReference type="Proteomes" id="UP000467201">
    <property type="component" value="Chromosome"/>
</dbReference>
<dbReference type="InterPro" id="IPR023213">
    <property type="entry name" value="CAT-like_dom_sf"/>
</dbReference>
<gene>
    <name evidence="3" type="ORF">AWC01_02250</name>
    <name evidence="2" type="ORF">MDOR_22930</name>
</gene>
<evidence type="ECO:0000313" key="3">
    <source>
        <dbReference type="EMBL" id="ORV44897.1"/>
    </source>
</evidence>
<dbReference type="AlphaFoldDB" id="A0A1X1TJZ8"/>
<reference evidence="3 4" key="1">
    <citation type="submission" date="2016-01" db="EMBL/GenBank/DDBJ databases">
        <title>The new phylogeny of the genus Mycobacterium.</title>
        <authorList>
            <person name="Tarcisio F."/>
            <person name="Conor M."/>
            <person name="Antonella G."/>
            <person name="Elisabetta G."/>
            <person name="Giulia F.S."/>
            <person name="Sara T."/>
            <person name="Anna F."/>
            <person name="Clotilde B."/>
            <person name="Roberto B."/>
            <person name="Veronica D.S."/>
            <person name="Fabio R."/>
            <person name="Monica P."/>
            <person name="Olivier J."/>
            <person name="Enrico T."/>
            <person name="Nicola S."/>
        </authorList>
    </citation>
    <scope>NUCLEOTIDE SEQUENCE [LARGE SCALE GENOMIC DNA]</scope>
    <source>
        <strain evidence="3 4">DSM 44339</strain>
    </source>
</reference>
<dbReference type="RefSeq" id="WP_085187691.1">
    <property type="nucleotide sequence ID" value="NZ_AP022605.1"/>
</dbReference>
<name>A0A1X1TJZ8_9MYCO</name>
<evidence type="ECO:0008006" key="6">
    <source>
        <dbReference type="Google" id="ProtNLM"/>
    </source>
</evidence>
<dbReference type="Proteomes" id="UP000193564">
    <property type="component" value="Unassembled WGS sequence"/>
</dbReference>
<dbReference type="OrthoDB" id="8183309at2"/>
<keyword evidence="4" id="KW-1185">Reference proteome</keyword>
<dbReference type="EMBL" id="LQOS01000010">
    <property type="protein sequence ID" value="ORV44897.1"/>
    <property type="molecule type" value="Genomic_DNA"/>
</dbReference>
<sequence length="462" mass="50511">MAIQTRPTRVTVEPRESGPARASDHRLAYIDQAAYLQQRATGVGKLAQAVWVYEHPVDLAALHSFHANLDHSLLGRRIEPSILPFGRHRWVSARAGRPAMSRPRPRTALSDWIDERSAVPIDPALGPSWHLGVLPMDDGSTAITLVASHCVTDGIGLLRSVADAAEGRTRHLHYAAPRSRSALEALRSDTRQTVRDMSEVGRTLSAAARLAYRRRHDVVKSGETHSALTVADRGESVTIPVINAFIDAAHWDSCAKKRNGTTYSLLAGFTARLAERTGRHRPDDGAVSLLIAISERTTEDTRANAVALTNACVDPARVTVDLTDTRTAIRHAIKTLREAPDETFALLPLNPFVPKRAVKRATDVMFGDLPVSCSNLGELDPAVGRPDGTDAEYFMLRGVDQNLTRDQIERARGQLVVASVRLGDVISLGIVSYQAGGTNTKRRLRDLTMLTLAEFDLYGEMV</sequence>
<evidence type="ECO:0000256" key="1">
    <source>
        <dbReference type="SAM" id="MobiDB-lite"/>
    </source>
</evidence>
<accession>A0A1X1TJZ8</accession>
<feature type="region of interest" description="Disordered" evidence="1">
    <location>
        <begin position="1"/>
        <end position="22"/>
    </location>
</feature>
<dbReference type="EMBL" id="AP022605">
    <property type="protein sequence ID" value="BBZ08124.1"/>
    <property type="molecule type" value="Genomic_DNA"/>
</dbReference>
<reference evidence="2 5" key="2">
    <citation type="journal article" date="2019" name="Emerg. Microbes Infect.">
        <title>Comprehensive subspecies identification of 175 nontuberculous mycobacteria species based on 7547 genomic profiles.</title>
        <authorList>
            <person name="Matsumoto Y."/>
            <person name="Kinjo T."/>
            <person name="Motooka D."/>
            <person name="Nabeya D."/>
            <person name="Jung N."/>
            <person name="Uechi K."/>
            <person name="Horii T."/>
            <person name="Iida T."/>
            <person name="Fujita J."/>
            <person name="Nakamura S."/>
        </authorList>
    </citation>
    <scope>NUCLEOTIDE SEQUENCE [LARGE SCALE GENOMIC DNA]</scope>
    <source>
        <strain evidence="2 5">JCM 12405</strain>
    </source>
</reference>
<evidence type="ECO:0000313" key="4">
    <source>
        <dbReference type="Proteomes" id="UP000193564"/>
    </source>
</evidence>
<organism evidence="3 4">
    <name type="scientific">Mycolicibacterium doricum</name>
    <dbReference type="NCBI Taxonomy" id="126673"/>
    <lineage>
        <taxon>Bacteria</taxon>
        <taxon>Bacillati</taxon>
        <taxon>Actinomycetota</taxon>
        <taxon>Actinomycetes</taxon>
        <taxon>Mycobacteriales</taxon>
        <taxon>Mycobacteriaceae</taxon>
        <taxon>Mycolicibacterium</taxon>
    </lineage>
</organism>
<dbReference type="SUPFAM" id="SSF52777">
    <property type="entry name" value="CoA-dependent acyltransferases"/>
    <property type="match status" value="1"/>
</dbReference>
<evidence type="ECO:0000313" key="5">
    <source>
        <dbReference type="Proteomes" id="UP000467201"/>
    </source>
</evidence>
<reference evidence="2" key="3">
    <citation type="submission" date="2020-02" db="EMBL/GenBank/DDBJ databases">
        <authorList>
            <person name="Matsumoto Y."/>
            <person name="Motooka D."/>
            <person name="Nakamura S."/>
        </authorList>
    </citation>
    <scope>NUCLEOTIDE SEQUENCE</scope>
    <source>
        <strain evidence="2">JCM 12405</strain>
    </source>
</reference>
<dbReference type="STRING" id="126673.AWC01_02250"/>
<proteinExistence type="predicted"/>
<evidence type="ECO:0000313" key="2">
    <source>
        <dbReference type="EMBL" id="BBZ08124.1"/>
    </source>
</evidence>
<protein>
    <recommendedName>
        <fullName evidence="6">Diacylglycerol O-acyltransferase</fullName>
    </recommendedName>
</protein>
<dbReference type="KEGG" id="mdr:MDOR_22930"/>
<dbReference type="Gene3D" id="3.30.559.10">
    <property type="entry name" value="Chloramphenicol acetyltransferase-like domain"/>
    <property type="match status" value="1"/>
</dbReference>
<feature type="compositionally biased region" description="Basic and acidic residues" evidence="1">
    <location>
        <begin position="12"/>
        <end position="22"/>
    </location>
</feature>